<dbReference type="EMBL" id="WHVB01000012">
    <property type="protein sequence ID" value="KAF8477909.1"/>
    <property type="molecule type" value="Genomic_DNA"/>
</dbReference>
<evidence type="ECO:0000256" key="3">
    <source>
        <dbReference type="SAM" id="SignalP"/>
    </source>
</evidence>
<evidence type="ECO:0000256" key="2">
    <source>
        <dbReference type="SAM" id="Phobius"/>
    </source>
</evidence>
<feature type="compositionally biased region" description="Polar residues" evidence="1">
    <location>
        <begin position="58"/>
        <end position="67"/>
    </location>
</feature>
<evidence type="ECO:0000313" key="5">
    <source>
        <dbReference type="EMBL" id="KAF8477909.1"/>
    </source>
</evidence>
<proteinExistence type="predicted"/>
<keyword evidence="3" id="KW-0732">Signal</keyword>
<feature type="region of interest" description="Disordered" evidence="1">
    <location>
        <begin position="111"/>
        <end position="142"/>
    </location>
</feature>
<feature type="signal peptide" evidence="3">
    <location>
        <begin position="1"/>
        <end position="16"/>
    </location>
</feature>
<feature type="compositionally biased region" description="Basic and acidic residues" evidence="1">
    <location>
        <begin position="123"/>
        <end position="132"/>
    </location>
</feature>
<keyword evidence="2" id="KW-0812">Transmembrane</keyword>
<gene>
    <name evidence="5" type="ORF">DFH94DRAFT_845835</name>
</gene>
<dbReference type="Gene3D" id="1.20.5.1070">
    <property type="entry name" value="Head and neck region of the ectodomain of NDV fusion glycoprotein"/>
    <property type="match status" value="1"/>
</dbReference>
<evidence type="ECO:0000256" key="1">
    <source>
        <dbReference type="SAM" id="MobiDB-lite"/>
    </source>
</evidence>
<keyword evidence="6" id="KW-1185">Reference proteome</keyword>
<keyword evidence="2" id="KW-0472">Membrane</keyword>
<feature type="chain" id="PRO_5040334929" description="Fungal STAND N-terminal Goodbye domain-containing protein" evidence="3">
    <location>
        <begin position="17"/>
        <end position="533"/>
    </location>
</feature>
<protein>
    <recommendedName>
        <fullName evidence="4">Fungal STAND N-terminal Goodbye domain-containing protein</fullName>
    </recommendedName>
</protein>
<evidence type="ECO:0000259" key="4">
    <source>
        <dbReference type="Pfam" id="PF17109"/>
    </source>
</evidence>
<feature type="transmembrane region" description="Helical" evidence="2">
    <location>
        <begin position="311"/>
        <end position="344"/>
    </location>
</feature>
<feature type="transmembrane region" description="Helical" evidence="2">
    <location>
        <begin position="158"/>
        <end position="178"/>
    </location>
</feature>
<reference evidence="5" key="1">
    <citation type="submission" date="2019-10" db="EMBL/GenBank/DDBJ databases">
        <authorList>
            <consortium name="DOE Joint Genome Institute"/>
            <person name="Kuo A."/>
            <person name="Miyauchi S."/>
            <person name="Kiss E."/>
            <person name="Drula E."/>
            <person name="Kohler A."/>
            <person name="Sanchez-Garcia M."/>
            <person name="Andreopoulos B."/>
            <person name="Barry K.W."/>
            <person name="Bonito G."/>
            <person name="Buee M."/>
            <person name="Carver A."/>
            <person name="Chen C."/>
            <person name="Cichocki N."/>
            <person name="Clum A."/>
            <person name="Culley D."/>
            <person name="Crous P.W."/>
            <person name="Fauchery L."/>
            <person name="Girlanda M."/>
            <person name="Hayes R."/>
            <person name="Keri Z."/>
            <person name="LaButti K."/>
            <person name="Lipzen A."/>
            <person name="Lombard V."/>
            <person name="Magnuson J."/>
            <person name="Maillard F."/>
            <person name="Morin E."/>
            <person name="Murat C."/>
            <person name="Nolan M."/>
            <person name="Ohm R."/>
            <person name="Pangilinan J."/>
            <person name="Pereira M."/>
            <person name="Perotto S."/>
            <person name="Peter M."/>
            <person name="Riley R."/>
            <person name="Sitrit Y."/>
            <person name="Stielow B."/>
            <person name="Szollosi G."/>
            <person name="Zifcakova L."/>
            <person name="Stursova M."/>
            <person name="Spatafora J.W."/>
            <person name="Tedersoo L."/>
            <person name="Vaario L.-M."/>
            <person name="Yamada A."/>
            <person name="Yan M."/>
            <person name="Wang P."/>
            <person name="Xu J."/>
            <person name="Bruns T."/>
            <person name="Baldrian P."/>
            <person name="Vilgalys R."/>
            <person name="Henrissat B."/>
            <person name="Grigoriev I.V."/>
            <person name="Hibbett D."/>
            <person name="Nagy L.G."/>
            <person name="Martin F.M."/>
        </authorList>
    </citation>
    <scope>NUCLEOTIDE SEQUENCE</scope>
    <source>
        <strain evidence="5">Prilba</strain>
    </source>
</reference>
<dbReference type="OrthoDB" id="5981048at2759"/>
<accession>A0A9P5MSR9</accession>
<name>A0A9P5MSR9_9AGAM</name>
<dbReference type="Pfam" id="PF17109">
    <property type="entry name" value="Goodbye"/>
    <property type="match status" value="1"/>
</dbReference>
<dbReference type="InterPro" id="IPR031350">
    <property type="entry name" value="Goodbye_dom"/>
</dbReference>
<evidence type="ECO:0000313" key="6">
    <source>
        <dbReference type="Proteomes" id="UP000759537"/>
    </source>
</evidence>
<reference evidence="5" key="2">
    <citation type="journal article" date="2020" name="Nat. Commun.">
        <title>Large-scale genome sequencing of mycorrhizal fungi provides insights into the early evolution of symbiotic traits.</title>
        <authorList>
            <person name="Miyauchi S."/>
            <person name="Kiss E."/>
            <person name="Kuo A."/>
            <person name="Drula E."/>
            <person name="Kohler A."/>
            <person name="Sanchez-Garcia M."/>
            <person name="Morin E."/>
            <person name="Andreopoulos B."/>
            <person name="Barry K.W."/>
            <person name="Bonito G."/>
            <person name="Buee M."/>
            <person name="Carver A."/>
            <person name="Chen C."/>
            <person name="Cichocki N."/>
            <person name="Clum A."/>
            <person name="Culley D."/>
            <person name="Crous P.W."/>
            <person name="Fauchery L."/>
            <person name="Girlanda M."/>
            <person name="Hayes R.D."/>
            <person name="Keri Z."/>
            <person name="LaButti K."/>
            <person name="Lipzen A."/>
            <person name="Lombard V."/>
            <person name="Magnuson J."/>
            <person name="Maillard F."/>
            <person name="Murat C."/>
            <person name="Nolan M."/>
            <person name="Ohm R.A."/>
            <person name="Pangilinan J."/>
            <person name="Pereira M.F."/>
            <person name="Perotto S."/>
            <person name="Peter M."/>
            <person name="Pfister S."/>
            <person name="Riley R."/>
            <person name="Sitrit Y."/>
            <person name="Stielow J.B."/>
            <person name="Szollosi G."/>
            <person name="Zifcakova L."/>
            <person name="Stursova M."/>
            <person name="Spatafora J.W."/>
            <person name="Tedersoo L."/>
            <person name="Vaario L.M."/>
            <person name="Yamada A."/>
            <person name="Yan M."/>
            <person name="Wang P."/>
            <person name="Xu J."/>
            <person name="Bruns T."/>
            <person name="Baldrian P."/>
            <person name="Vilgalys R."/>
            <person name="Dunand C."/>
            <person name="Henrissat B."/>
            <person name="Grigoriev I.V."/>
            <person name="Hibbett D."/>
            <person name="Nagy L.G."/>
            <person name="Martin F.M."/>
        </authorList>
    </citation>
    <scope>NUCLEOTIDE SEQUENCE</scope>
    <source>
        <strain evidence="5">Prilba</strain>
    </source>
</reference>
<feature type="domain" description="Fungal STAND N-terminal Goodbye" evidence="4">
    <location>
        <begin position="249"/>
        <end position="371"/>
    </location>
</feature>
<feature type="region of interest" description="Disordered" evidence="1">
    <location>
        <begin position="48"/>
        <end position="77"/>
    </location>
</feature>
<feature type="transmembrane region" description="Helical" evidence="2">
    <location>
        <begin position="385"/>
        <end position="402"/>
    </location>
</feature>
<dbReference type="AlphaFoldDB" id="A0A9P5MSR9"/>
<comment type="caution">
    <text evidence="5">The sequence shown here is derived from an EMBL/GenBank/DDBJ whole genome shotgun (WGS) entry which is preliminary data.</text>
</comment>
<sequence>MMCLLVALAPTTLLHARAPPPVTVTWKENAKHSVHECQLSFFERKGRWSPRTRDGTEPNWQEKNSMRSQRREHNSVSATPELTSLFQTGGKGMFSSVCRVIAWRGSPNREEKENVRLRSTRQRTTEGRETARQHPVIGPGIPGGNGRSDLLYGLRPPVGITLAFTMVFVFLTVIKCFARLMSAKSDIPGNTRMPGHEAGYAQLFPSAQLSPSNHPPSSYGSTNELFSSAHMSHSHLTSASSLNFQLIINNALEAYKKRTKNDLLAHPLAPQLQACDSPGAILAVLQQQVQGLDQSRNDDRWTKWLDPTINVLFSFSATLGTGVGLVFSPASVIFAGIGILLSAAKDVRAGQDTLMDVFERVEMFFRRLEVYTDVPLSTEMMDTNILIMVEVLAILGVATKEIRRGRMRYSEKLVKKLIGRTDMEDALKRLDKLTQEEARMSVAQNLKATHAVDERVMGVANTVVAIEDMVGGVGDRVARINNEVASIKDKVANVDDSVKGIDARVAIVDDSVKVVDHKVAEVIHGVQVIFSQA</sequence>
<dbReference type="Proteomes" id="UP000759537">
    <property type="component" value="Unassembled WGS sequence"/>
</dbReference>
<keyword evidence="2" id="KW-1133">Transmembrane helix</keyword>
<organism evidence="5 6">
    <name type="scientific">Russula ochroleuca</name>
    <dbReference type="NCBI Taxonomy" id="152965"/>
    <lineage>
        <taxon>Eukaryota</taxon>
        <taxon>Fungi</taxon>
        <taxon>Dikarya</taxon>
        <taxon>Basidiomycota</taxon>
        <taxon>Agaricomycotina</taxon>
        <taxon>Agaricomycetes</taxon>
        <taxon>Russulales</taxon>
        <taxon>Russulaceae</taxon>
        <taxon>Russula</taxon>
    </lineage>
</organism>